<keyword evidence="2" id="KW-1185">Reference proteome</keyword>
<dbReference type="OrthoDB" id="9788300at2"/>
<dbReference type="InterPro" id="IPR016181">
    <property type="entry name" value="Acyl_CoA_acyltransferase"/>
</dbReference>
<proteinExistence type="predicted"/>
<protein>
    <submittedName>
        <fullName evidence="1">Acetyltransferase</fullName>
    </submittedName>
</protein>
<dbReference type="InterPro" id="IPR052742">
    <property type="entry name" value="Mito_N-acetyltransferase"/>
</dbReference>
<dbReference type="Gene3D" id="3.40.630.30">
    <property type="match status" value="1"/>
</dbReference>
<reference evidence="2" key="1">
    <citation type="submission" date="2016-07" db="EMBL/GenBank/DDBJ databases">
        <title>Frankia sp. NRRL B-16219 Genome sequencing.</title>
        <authorList>
            <person name="Ghodhbane-Gtari F."/>
            <person name="Swanson E."/>
            <person name="Gueddou A."/>
            <person name="Louati M."/>
            <person name="Nouioui I."/>
            <person name="Hezbri K."/>
            <person name="Abebe-Akele F."/>
            <person name="Simpson S."/>
            <person name="Morris K."/>
            <person name="Thomas K."/>
            <person name="Gtari M."/>
            <person name="Tisa L.S."/>
        </authorList>
    </citation>
    <scope>NUCLEOTIDE SEQUENCE [LARGE SCALE GENOMIC DNA]</scope>
    <source>
        <strain evidence="2">NRRL B-16219</strain>
    </source>
</reference>
<dbReference type="PANTHER" id="PTHR43138">
    <property type="entry name" value="ACETYLTRANSFERASE, GNAT FAMILY"/>
    <property type="match status" value="1"/>
</dbReference>
<dbReference type="PANTHER" id="PTHR43138:SF1">
    <property type="entry name" value="N-ACETYLTRANSFERASE ACA1"/>
    <property type="match status" value="1"/>
</dbReference>
<dbReference type="AlphaFoldDB" id="A0A1S1PGA1"/>
<keyword evidence="1" id="KW-0808">Transferase</keyword>
<comment type="caution">
    <text evidence="1">The sequence shown here is derived from an EMBL/GenBank/DDBJ whole genome shotgun (WGS) entry which is preliminary data.</text>
</comment>
<dbReference type="RefSeq" id="WP_071067106.1">
    <property type="nucleotide sequence ID" value="NZ_MAXA01000279.1"/>
</dbReference>
<dbReference type="Proteomes" id="UP000179769">
    <property type="component" value="Unassembled WGS sequence"/>
</dbReference>
<evidence type="ECO:0000313" key="1">
    <source>
        <dbReference type="EMBL" id="OHV19632.1"/>
    </source>
</evidence>
<evidence type="ECO:0000313" key="2">
    <source>
        <dbReference type="Proteomes" id="UP000179769"/>
    </source>
</evidence>
<organism evidence="1 2">
    <name type="scientific">Parafrankia soli</name>
    <dbReference type="NCBI Taxonomy" id="2599596"/>
    <lineage>
        <taxon>Bacteria</taxon>
        <taxon>Bacillati</taxon>
        <taxon>Actinomycetota</taxon>
        <taxon>Actinomycetes</taxon>
        <taxon>Frankiales</taxon>
        <taxon>Frankiaceae</taxon>
        <taxon>Parafrankia</taxon>
    </lineage>
</organism>
<dbReference type="EMBL" id="MAXA01000279">
    <property type="protein sequence ID" value="OHV19632.1"/>
    <property type="molecule type" value="Genomic_DNA"/>
</dbReference>
<sequence length="195" mass="20778">MRTRRAAEGDWPAIWPVWEAVVAEGETCMWAPGTDERSARGLWMLPAPAHVLVMEVEDGPGSTRIVATALLTPSQPGLGDHVALAQLLVDPTVVNFGGGAFGPGGYGTDLASSRGIGRAAAEGMVDYAADLGYRAMQLNSVVAANTRLVALWRSLAFRVIGTLPAAYRHPWHGDVDLYVMHRFLPPGNPAPRVLA</sequence>
<gene>
    <name evidence="1" type="ORF">BBK14_08995</name>
</gene>
<name>A0A1S1PGA1_9ACTN</name>
<accession>A0A1S1PGA1</accession>
<dbReference type="GO" id="GO:0016740">
    <property type="term" value="F:transferase activity"/>
    <property type="evidence" value="ECO:0007669"/>
    <property type="project" value="UniProtKB-KW"/>
</dbReference>
<dbReference type="SUPFAM" id="SSF55729">
    <property type="entry name" value="Acyl-CoA N-acyltransferases (Nat)"/>
    <property type="match status" value="1"/>
</dbReference>